<keyword evidence="4" id="KW-1185">Reference proteome</keyword>
<organism evidence="3 4">
    <name type="scientific">Rhodosorus marinus</name>
    <dbReference type="NCBI Taxonomy" id="101924"/>
    <lineage>
        <taxon>Eukaryota</taxon>
        <taxon>Rhodophyta</taxon>
        <taxon>Stylonematophyceae</taxon>
        <taxon>Stylonematales</taxon>
        <taxon>Stylonemataceae</taxon>
        <taxon>Rhodosorus</taxon>
    </lineage>
</organism>
<evidence type="ECO:0000313" key="3">
    <source>
        <dbReference type="EMBL" id="KAJ8901186.1"/>
    </source>
</evidence>
<keyword evidence="1" id="KW-0175">Coiled coil</keyword>
<gene>
    <name evidence="3" type="ORF">NDN08_007035</name>
</gene>
<protein>
    <submittedName>
        <fullName evidence="3">Uncharacterized protein</fullName>
    </submittedName>
</protein>
<evidence type="ECO:0000313" key="4">
    <source>
        <dbReference type="Proteomes" id="UP001157974"/>
    </source>
</evidence>
<reference evidence="3 4" key="1">
    <citation type="journal article" date="2023" name="Nat. Commun.">
        <title>Origin of minicircular mitochondrial genomes in red algae.</title>
        <authorList>
            <person name="Lee Y."/>
            <person name="Cho C.H."/>
            <person name="Lee Y.M."/>
            <person name="Park S.I."/>
            <person name="Yang J.H."/>
            <person name="West J.A."/>
            <person name="Bhattacharya D."/>
            <person name="Yoon H.S."/>
        </authorList>
    </citation>
    <scope>NUCLEOTIDE SEQUENCE [LARGE SCALE GENOMIC DNA]</scope>
    <source>
        <strain evidence="3 4">CCMP1338</strain>
        <tissue evidence="3">Whole cell</tissue>
    </source>
</reference>
<dbReference type="EMBL" id="JAMWBK010000011">
    <property type="protein sequence ID" value="KAJ8901186.1"/>
    <property type="molecule type" value="Genomic_DNA"/>
</dbReference>
<comment type="caution">
    <text evidence="3">The sequence shown here is derived from an EMBL/GenBank/DDBJ whole genome shotgun (WGS) entry which is preliminary data.</text>
</comment>
<keyword evidence="2" id="KW-1133">Transmembrane helix</keyword>
<evidence type="ECO:0000256" key="2">
    <source>
        <dbReference type="SAM" id="Phobius"/>
    </source>
</evidence>
<name>A0AAV8UIC5_9RHOD</name>
<keyword evidence="2" id="KW-0812">Transmembrane</keyword>
<keyword evidence="2" id="KW-0472">Membrane</keyword>
<feature type="coiled-coil region" evidence="1">
    <location>
        <begin position="49"/>
        <end position="106"/>
    </location>
</feature>
<dbReference type="Proteomes" id="UP001157974">
    <property type="component" value="Unassembled WGS sequence"/>
</dbReference>
<dbReference type="AlphaFoldDB" id="A0AAV8UIC5"/>
<proteinExistence type="predicted"/>
<accession>A0AAV8UIC5</accession>
<feature type="transmembrane region" description="Helical" evidence="2">
    <location>
        <begin position="144"/>
        <end position="167"/>
    </location>
</feature>
<evidence type="ECO:0000256" key="1">
    <source>
        <dbReference type="SAM" id="Coils"/>
    </source>
</evidence>
<sequence>MVGFVLSVGGGARVGKAAVSSQVRGSRFAKRSVLRAKDTEVELKEEAVVEVAEVKEKAVVEEVTEAKEEAVVEETVSLVGLSKDEEAQKNEILSQLEEEREEYQRVILPNNRNLGATRDADGKSNIWAVEPPVVVESEEQSNKVAIIAACVALIVLGMASLPFLPLISPDVY</sequence>